<proteinExistence type="predicted"/>
<protein>
    <submittedName>
        <fullName evidence="2">Uncharacterized protein (UPF0548 family)</fullName>
    </submittedName>
</protein>
<sequence>MTSFTYAPVGRTREGAEPAPGYRHLRYQAILGHGEAEFVRAAEALMSWRGHAALWMRPRASAPRAEEGATIVCRLGPITIPCRVVWTLREKRRAGFGYGTLPGHPAKGEEAFLVELGDDGAVRFTVTSYSLPASWYAKAAGPVTVLLQRAFARLYAQAMRRMARTD</sequence>
<keyword evidence="3" id="KW-1185">Reference proteome</keyword>
<feature type="domain" description="DUF1990" evidence="1">
    <location>
        <begin position="5"/>
        <end position="158"/>
    </location>
</feature>
<dbReference type="AlphaFoldDB" id="A0A840P8Y6"/>
<name>A0A840P8Y6_9ACTN</name>
<evidence type="ECO:0000313" key="2">
    <source>
        <dbReference type="EMBL" id="MBB5135086.1"/>
    </source>
</evidence>
<organism evidence="2 3">
    <name type="scientific">Thermocatellispora tengchongensis</name>
    <dbReference type="NCBI Taxonomy" id="1073253"/>
    <lineage>
        <taxon>Bacteria</taxon>
        <taxon>Bacillati</taxon>
        <taxon>Actinomycetota</taxon>
        <taxon>Actinomycetes</taxon>
        <taxon>Streptosporangiales</taxon>
        <taxon>Streptosporangiaceae</taxon>
        <taxon>Thermocatellispora</taxon>
    </lineage>
</organism>
<dbReference type="EMBL" id="JACHGN010000010">
    <property type="protein sequence ID" value="MBB5135086.1"/>
    <property type="molecule type" value="Genomic_DNA"/>
</dbReference>
<reference evidence="2 3" key="1">
    <citation type="submission" date="2020-08" db="EMBL/GenBank/DDBJ databases">
        <title>Genomic Encyclopedia of Type Strains, Phase IV (KMG-IV): sequencing the most valuable type-strain genomes for metagenomic binning, comparative biology and taxonomic classification.</title>
        <authorList>
            <person name="Goeker M."/>
        </authorList>
    </citation>
    <scope>NUCLEOTIDE SEQUENCE [LARGE SCALE GENOMIC DNA]</scope>
    <source>
        <strain evidence="2 3">DSM 45615</strain>
    </source>
</reference>
<dbReference type="RefSeq" id="WP_185052053.1">
    <property type="nucleotide sequence ID" value="NZ_BAABIX010000042.1"/>
</dbReference>
<comment type="caution">
    <text evidence="2">The sequence shown here is derived from an EMBL/GenBank/DDBJ whole genome shotgun (WGS) entry which is preliminary data.</text>
</comment>
<dbReference type="PIRSF" id="PIRSF010260">
    <property type="entry name" value="UCP010260"/>
    <property type="match status" value="1"/>
</dbReference>
<accession>A0A840P8Y6</accession>
<dbReference type="PANTHER" id="PTHR34202:SF1">
    <property type="entry name" value="UPF0548 PROTEIN"/>
    <property type="match status" value="1"/>
</dbReference>
<dbReference type="Pfam" id="PF09348">
    <property type="entry name" value="DUF1990"/>
    <property type="match status" value="1"/>
</dbReference>
<evidence type="ECO:0000259" key="1">
    <source>
        <dbReference type="Pfam" id="PF09348"/>
    </source>
</evidence>
<evidence type="ECO:0000313" key="3">
    <source>
        <dbReference type="Proteomes" id="UP000578449"/>
    </source>
</evidence>
<gene>
    <name evidence="2" type="ORF">HNP84_004822</name>
</gene>
<dbReference type="PANTHER" id="PTHR34202">
    <property type="entry name" value="UPF0548 PROTEIN"/>
    <property type="match status" value="1"/>
</dbReference>
<dbReference type="InterPro" id="IPR018960">
    <property type="entry name" value="DUF1990"/>
</dbReference>
<dbReference type="Proteomes" id="UP000578449">
    <property type="component" value="Unassembled WGS sequence"/>
</dbReference>
<dbReference type="InterPro" id="IPR014457">
    <property type="entry name" value="UCP010260"/>
</dbReference>